<dbReference type="Proteomes" id="UP000320300">
    <property type="component" value="Unassembled WGS sequence"/>
</dbReference>
<keyword evidence="1" id="KW-0732">Signal</keyword>
<feature type="signal peptide" evidence="1">
    <location>
        <begin position="1"/>
        <end position="28"/>
    </location>
</feature>
<name>A0A521AGL8_9SPHI</name>
<sequence>MSKIIFDKTSICILILSVLFLTSCSAPPAEFFDITVLNTNAFNDFASPDLARHINDETKEFPDIPSSKKKGDEAANTIKNKILYIEQSLEKIKKLDASGDEQKEIKDLSIALYEMVIPVFKNEYMAYAKLCDAQGNQGAKDALVNEIDLKYRARFEKSYDALMQKGKTYAAENDIQVNWGQ</sequence>
<organism evidence="2 3">
    <name type="scientific">Pedobacter westerhofensis</name>
    <dbReference type="NCBI Taxonomy" id="425512"/>
    <lineage>
        <taxon>Bacteria</taxon>
        <taxon>Pseudomonadati</taxon>
        <taxon>Bacteroidota</taxon>
        <taxon>Sphingobacteriia</taxon>
        <taxon>Sphingobacteriales</taxon>
        <taxon>Sphingobacteriaceae</taxon>
        <taxon>Pedobacter</taxon>
    </lineage>
</organism>
<feature type="chain" id="PRO_5022204891" description="Lipoprotein" evidence="1">
    <location>
        <begin position="29"/>
        <end position="181"/>
    </location>
</feature>
<evidence type="ECO:0000256" key="1">
    <source>
        <dbReference type="SAM" id="SignalP"/>
    </source>
</evidence>
<protein>
    <recommendedName>
        <fullName evidence="4">Lipoprotein</fullName>
    </recommendedName>
</protein>
<keyword evidence="3" id="KW-1185">Reference proteome</keyword>
<dbReference type="AlphaFoldDB" id="A0A521AGL8"/>
<evidence type="ECO:0000313" key="3">
    <source>
        <dbReference type="Proteomes" id="UP000320300"/>
    </source>
</evidence>
<evidence type="ECO:0000313" key="2">
    <source>
        <dbReference type="EMBL" id="SMO33888.1"/>
    </source>
</evidence>
<proteinExistence type="predicted"/>
<gene>
    <name evidence="2" type="ORF">SAMN06265348_101173</name>
</gene>
<evidence type="ECO:0008006" key="4">
    <source>
        <dbReference type="Google" id="ProtNLM"/>
    </source>
</evidence>
<reference evidence="2 3" key="1">
    <citation type="submission" date="2017-05" db="EMBL/GenBank/DDBJ databases">
        <authorList>
            <person name="Varghese N."/>
            <person name="Submissions S."/>
        </authorList>
    </citation>
    <scope>NUCLEOTIDE SEQUENCE [LARGE SCALE GENOMIC DNA]</scope>
    <source>
        <strain evidence="2 3">DSM 19036</strain>
    </source>
</reference>
<dbReference type="PROSITE" id="PS51257">
    <property type="entry name" value="PROKAR_LIPOPROTEIN"/>
    <property type="match status" value="1"/>
</dbReference>
<dbReference type="RefSeq" id="WP_142526292.1">
    <property type="nucleotide sequence ID" value="NZ_CBCSJO010000002.1"/>
</dbReference>
<dbReference type="EMBL" id="FXTN01000001">
    <property type="protein sequence ID" value="SMO33888.1"/>
    <property type="molecule type" value="Genomic_DNA"/>
</dbReference>
<dbReference type="OrthoDB" id="1191109at2"/>
<accession>A0A521AGL8</accession>